<evidence type="ECO:0000256" key="2">
    <source>
        <dbReference type="SAM" id="SignalP"/>
    </source>
</evidence>
<proteinExistence type="predicted"/>
<evidence type="ECO:0000256" key="1">
    <source>
        <dbReference type="ARBA" id="ARBA00022729"/>
    </source>
</evidence>
<organism evidence="5 6">
    <name type="scientific">Candidatus Andersenbacteria bacterium RIFCSPHIGHO2_12_FULL_45_11</name>
    <dbReference type="NCBI Taxonomy" id="1797281"/>
    <lineage>
        <taxon>Bacteria</taxon>
        <taxon>Candidatus Anderseniibacteriota</taxon>
    </lineage>
</organism>
<keyword evidence="1 2" id="KW-0732">Signal</keyword>
<feature type="signal peptide" evidence="2">
    <location>
        <begin position="1"/>
        <end position="22"/>
    </location>
</feature>
<protein>
    <submittedName>
        <fullName evidence="5">Uncharacterized protein</fullName>
    </submittedName>
</protein>
<sequence>MYIRLLFFLGLFGAAVPSLAFAGTVSSVDNFTITVYYTAGDSTAPTVSTLSPTDNATAVATSSNLVITFDEAVDVETGNITIKKTSDDSTVEAIDVTGGLVTGTGTDTITVNPTADLDEETEYYVLIDATAFDDTSSNSYAGISSTTAWSFTTADETAPTITNVSSDKANSSYTTGEVIDIDVTFSEAVTSTGNVTVTLETGDTDRTCTFTVSSSTTGTCNYTVEAGDTTSDLTVSTISGTIDDASSNAMSNFVPTTNLAANKALVIDTTAPDAPTATPTGATFTSTQSVTLTSSGNTIYYTIDGTTPTTGSTTYSAAITVAATTTIKAIAVDTVGNESSVMSESYVISIASTSSSSSSSSGSSSGTTATQSSISLDQATINKKTKKSEISTRTNSVFKFSSKIPDADQVKVVTLKIFGKTYKVALKQDGTFTLPLMTIATPGKYTYKLNADYGSFNLNSTGTIIVEKPKPARTLTPSINHLFRLANDRNPSFSEWLYWATRILKGDKKTLPELFGAMQWQAAQR</sequence>
<accession>A0A1G1X252</accession>
<feature type="domain" description="GH29D-like beta-sandwich" evidence="4">
    <location>
        <begin position="279"/>
        <end position="342"/>
    </location>
</feature>
<evidence type="ECO:0000259" key="4">
    <source>
        <dbReference type="Pfam" id="PF13290"/>
    </source>
</evidence>
<feature type="domain" description="SbsA Ig-like" evidence="3">
    <location>
        <begin position="41"/>
        <end position="153"/>
    </location>
</feature>
<evidence type="ECO:0000313" key="5">
    <source>
        <dbReference type="EMBL" id="OGY33640.1"/>
    </source>
</evidence>
<dbReference type="Proteomes" id="UP000177528">
    <property type="component" value="Unassembled WGS sequence"/>
</dbReference>
<evidence type="ECO:0000313" key="6">
    <source>
        <dbReference type="Proteomes" id="UP000177528"/>
    </source>
</evidence>
<dbReference type="AlphaFoldDB" id="A0A1G1X252"/>
<dbReference type="InterPro" id="IPR059177">
    <property type="entry name" value="GH29D-like_dom"/>
</dbReference>
<evidence type="ECO:0000259" key="3">
    <source>
        <dbReference type="Pfam" id="PF13205"/>
    </source>
</evidence>
<comment type="caution">
    <text evidence="5">The sequence shown here is derived from an EMBL/GenBank/DDBJ whole genome shotgun (WGS) entry which is preliminary data.</text>
</comment>
<gene>
    <name evidence="5" type="ORF">A3D99_03775</name>
</gene>
<name>A0A1G1X252_9BACT</name>
<dbReference type="Pfam" id="PF13290">
    <property type="entry name" value="CHB_HEX_C_1"/>
    <property type="match status" value="1"/>
</dbReference>
<feature type="chain" id="PRO_5009581295" evidence="2">
    <location>
        <begin position="23"/>
        <end position="525"/>
    </location>
</feature>
<dbReference type="Pfam" id="PF13205">
    <property type="entry name" value="Big_5"/>
    <property type="match status" value="1"/>
</dbReference>
<dbReference type="InterPro" id="IPR032812">
    <property type="entry name" value="SbsA_Ig"/>
</dbReference>
<dbReference type="EMBL" id="MHHR01000028">
    <property type="protein sequence ID" value="OGY33640.1"/>
    <property type="molecule type" value="Genomic_DNA"/>
</dbReference>
<reference evidence="5 6" key="1">
    <citation type="journal article" date="2016" name="Nat. Commun.">
        <title>Thousands of microbial genomes shed light on interconnected biogeochemical processes in an aquifer system.</title>
        <authorList>
            <person name="Anantharaman K."/>
            <person name="Brown C.T."/>
            <person name="Hug L.A."/>
            <person name="Sharon I."/>
            <person name="Castelle C.J."/>
            <person name="Probst A.J."/>
            <person name="Thomas B.C."/>
            <person name="Singh A."/>
            <person name="Wilkins M.J."/>
            <person name="Karaoz U."/>
            <person name="Brodie E.L."/>
            <person name="Williams K.H."/>
            <person name="Hubbard S.S."/>
            <person name="Banfield J.F."/>
        </authorList>
    </citation>
    <scope>NUCLEOTIDE SEQUENCE [LARGE SCALE GENOMIC DNA]</scope>
</reference>